<evidence type="ECO:0000313" key="2">
    <source>
        <dbReference type="Proteomes" id="UP001519460"/>
    </source>
</evidence>
<proteinExistence type="predicted"/>
<sequence length="61" mass="7002">PGIFYWVCVTCSPANNTSSVKRCGDCESGDMKMRRMRKCQSHMLFFCLLLERAPETEARLP</sequence>
<feature type="non-terminal residue" evidence="1">
    <location>
        <position position="1"/>
    </location>
</feature>
<organism evidence="1 2">
    <name type="scientific">Batillaria attramentaria</name>
    <dbReference type="NCBI Taxonomy" id="370345"/>
    <lineage>
        <taxon>Eukaryota</taxon>
        <taxon>Metazoa</taxon>
        <taxon>Spiralia</taxon>
        <taxon>Lophotrochozoa</taxon>
        <taxon>Mollusca</taxon>
        <taxon>Gastropoda</taxon>
        <taxon>Caenogastropoda</taxon>
        <taxon>Sorbeoconcha</taxon>
        <taxon>Cerithioidea</taxon>
        <taxon>Batillariidae</taxon>
        <taxon>Batillaria</taxon>
    </lineage>
</organism>
<reference evidence="1 2" key="1">
    <citation type="journal article" date="2023" name="Sci. Data">
        <title>Genome assembly of the Korean intertidal mud-creeper Batillaria attramentaria.</title>
        <authorList>
            <person name="Patra A.K."/>
            <person name="Ho P.T."/>
            <person name="Jun S."/>
            <person name="Lee S.J."/>
            <person name="Kim Y."/>
            <person name="Won Y.J."/>
        </authorList>
    </citation>
    <scope>NUCLEOTIDE SEQUENCE [LARGE SCALE GENOMIC DNA]</scope>
    <source>
        <strain evidence="1">Wonlab-2016</strain>
    </source>
</reference>
<comment type="caution">
    <text evidence="1">The sequence shown here is derived from an EMBL/GenBank/DDBJ whole genome shotgun (WGS) entry which is preliminary data.</text>
</comment>
<dbReference type="EMBL" id="JACVVK020000047">
    <property type="protein sequence ID" value="KAK7498981.1"/>
    <property type="molecule type" value="Genomic_DNA"/>
</dbReference>
<gene>
    <name evidence="1" type="ORF">BaRGS_00009790</name>
</gene>
<name>A0ABD0LI86_9CAEN</name>
<keyword evidence="2" id="KW-1185">Reference proteome</keyword>
<dbReference type="Proteomes" id="UP001519460">
    <property type="component" value="Unassembled WGS sequence"/>
</dbReference>
<evidence type="ECO:0008006" key="3">
    <source>
        <dbReference type="Google" id="ProtNLM"/>
    </source>
</evidence>
<evidence type="ECO:0000313" key="1">
    <source>
        <dbReference type="EMBL" id="KAK7498981.1"/>
    </source>
</evidence>
<dbReference type="AlphaFoldDB" id="A0ABD0LI86"/>
<protein>
    <recommendedName>
        <fullName evidence="3">RanBP2-type domain-containing protein</fullName>
    </recommendedName>
</protein>
<accession>A0ABD0LI86</accession>